<evidence type="ECO:0000259" key="8">
    <source>
        <dbReference type="PROSITE" id="PS50928"/>
    </source>
</evidence>
<evidence type="ECO:0000256" key="4">
    <source>
        <dbReference type="ARBA" id="ARBA00022692"/>
    </source>
</evidence>
<keyword evidence="4 7" id="KW-0812">Transmembrane</keyword>
<reference evidence="9" key="1">
    <citation type="submission" date="2018-06" db="EMBL/GenBank/DDBJ databases">
        <authorList>
            <person name="Zhirakovskaya E."/>
        </authorList>
    </citation>
    <scope>NUCLEOTIDE SEQUENCE</scope>
</reference>
<dbReference type="InterPro" id="IPR035906">
    <property type="entry name" value="MetI-like_sf"/>
</dbReference>
<dbReference type="Gene3D" id="1.10.3720.10">
    <property type="entry name" value="MetI-like"/>
    <property type="match status" value="1"/>
</dbReference>
<dbReference type="AlphaFoldDB" id="A0A3B0U2A3"/>
<dbReference type="EMBL" id="UOEQ01000446">
    <property type="protein sequence ID" value="VAW23110.1"/>
    <property type="molecule type" value="Genomic_DNA"/>
</dbReference>
<comment type="subcellular location">
    <subcellularLocation>
        <location evidence="1">Cell membrane</location>
        <topology evidence="1">Multi-pass membrane protein</topology>
    </subcellularLocation>
</comment>
<feature type="transmembrane region" description="Helical" evidence="7">
    <location>
        <begin position="28"/>
        <end position="53"/>
    </location>
</feature>
<evidence type="ECO:0000256" key="2">
    <source>
        <dbReference type="ARBA" id="ARBA00022448"/>
    </source>
</evidence>
<organism evidence="9">
    <name type="scientific">hydrothermal vent metagenome</name>
    <dbReference type="NCBI Taxonomy" id="652676"/>
    <lineage>
        <taxon>unclassified sequences</taxon>
        <taxon>metagenomes</taxon>
        <taxon>ecological metagenomes</taxon>
    </lineage>
</organism>
<evidence type="ECO:0000256" key="3">
    <source>
        <dbReference type="ARBA" id="ARBA00022475"/>
    </source>
</evidence>
<dbReference type="GO" id="GO:0005886">
    <property type="term" value="C:plasma membrane"/>
    <property type="evidence" value="ECO:0007669"/>
    <property type="project" value="UniProtKB-SubCell"/>
</dbReference>
<dbReference type="SUPFAM" id="SSF161098">
    <property type="entry name" value="MetI-like"/>
    <property type="match status" value="1"/>
</dbReference>
<dbReference type="InterPro" id="IPR000515">
    <property type="entry name" value="MetI-like"/>
</dbReference>
<accession>A0A3B0U2A3</accession>
<keyword evidence="2" id="KW-0813">Transport</keyword>
<evidence type="ECO:0000256" key="7">
    <source>
        <dbReference type="SAM" id="Phobius"/>
    </source>
</evidence>
<evidence type="ECO:0000256" key="5">
    <source>
        <dbReference type="ARBA" id="ARBA00022989"/>
    </source>
</evidence>
<feature type="non-terminal residue" evidence="9">
    <location>
        <position position="352"/>
    </location>
</feature>
<evidence type="ECO:0000256" key="6">
    <source>
        <dbReference type="ARBA" id="ARBA00023136"/>
    </source>
</evidence>
<dbReference type="PANTHER" id="PTHR43744:SF8">
    <property type="entry name" value="SN-GLYCEROL-3-PHOSPHATE TRANSPORT SYSTEM PERMEASE PROTEIN UGPE"/>
    <property type="match status" value="1"/>
</dbReference>
<evidence type="ECO:0000313" key="9">
    <source>
        <dbReference type="EMBL" id="VAW23110.1"/>
    </source>
</evidence>
<dbReference type="PANTHER" id="PTHR43744">
    <property type="entry name" value="ABC TRANSPORTER PERMEASE PROTEIN MG189-RELATED-RELATED"/>
    <property type="match status" value="1"/>
</dbReference>
<evidence type="ECO:0000256" key="1">
    <source>
        <dbReference type="ARBA" id="ARBA00004651"/>
    </source>
</evidence>
<protein>
    <recommendedName>
        <fullName evidence="8">ABC transmembrane type-1 domain-containing protein</fullName>
    </recommendedName>
</protein>
<feature type="transmembrane region" description="Helical" evidence="7">
    <location>
        <begin position="293"/>
        <end position="316"/>
    </location>
</feature>
<keyword evidence="5 7" id="KW-1133">Transmembrane helix</keyword>
<feature type="transmembrane region" description="Helical" evidence="7">
    <location>
        <begin position="257"/>
        <end position="281"/>
    </location>
</feature>
<name>A0A3B0U2A3_9ZZZZ</name>
<dbReference type="GO" id="GO:0055085">
    <property type="term" value="P:transmembrane transport"/>
    <property type="evidence" value="ECO:0007669"/>
    <property type="project" value="InterPro"/>
</dbReference>
<gene>
    <name evidence="9" type="ORF">MNBD_ALPHA11-381</name>
</gene>
<feature type="domain" description="ABC transmembrane type-1" evidence="8">
    <location>
        <begin position="258"/>
        <end position="352"/>
    </location>
</feature>
<keyword evidence="6 7" id="KW-0472">Membrane</keyword>
<sequence length="352" mass="39293">MKNSMDENSNKSRLPLSALRRRQLSALAWVYLVFIGLGTVLLGTFAIAFAASLKEDPLESPFRFIFPQITPTVWVSAADLGRQGAADPWWGGFAPGGDIEFSLTYGAKADEEIIEPIVEVPRRKPGSGLAAAITTTFASDYALVELVGTNQNSYELLDRETGQNQSYLSKTFNYRIRYDPEQSENIKVERTPFTALAPRTQVLLDSTLPITQMERRGRVASWNNITPGVLGLIFNSYRRVINETVDLATGDRLFFKWMGNSFTIAIGRVIFMIVLSSLAGYALARMQFKGLRLVFVVVIFSMTIPVQVTFISNYLVIRDLGLLNTNFSVIMVAIASAHVLLMKQFFESFPKE</sequence>
<proteinExistence type="predicted"/>
<dbReference type="PROSITE" id="PS50928">
    <property type="entry name" value="ABC_TM1"/>
    <property type="match status" value="1"/>
</dbReference>
<keyword evidence="3" id="KW-1003">Cell membrane</keyword>
<feature type="transmembrane region" description="Helical" evidence="7">
    <location>
        <begin position="322"/>
        <end position="341"/>
    </location>
</feature>